<comment type="caution">
    <text evidence="3">The sequence shown here is derived from an EMBL/GenBank/DDBJ whole genome shotgun (WGS) entry which is preliminary data.</text>
</comment>
<evidence type="ECO:0000259" key="2">
    <source>
        <dbReference type="SMART" id="SM00256"/>
    </source>
</evidence>
<keyword evidence="4" id="KW-1185">Reference proteome</keyword>
<dbReference type="PANTHER" id="PTHR31672:SF11">
    <property type="entry name" value="F-BOX PROTEIN CPR1-LIKE ISOFORM X2"/>
    <property type="match status" value="1"/>
</dbReference>
<dbReference type="InterPro" id="IPR017451">
    <property type="entry name" value="F-box-assoc_interact_dom"/>
</dbReference>
<reference evidence="3" key="1">
    <citation type="submission" date="2020-12" db="EMBL/GenBank/DDBJ databases">
        <title>WGS assembly of Carya illinoinensis cv. Pawnee.</title>
        <authorList>
            <person name="Platts A."/>
            <person name="Shu S."/>
            <person name="Wright S."/>
            <person name="Barry K."/>
            <person name="Edger P."/>
            <person name="Pires J.C."/>
            <person name="Schmutz J."/>
        </authorList>
    </citation>
    <scope>NUCLEOTIDE SEQUENCE</scope>
    <source>
        <tissue evidence="3">Leaf</tissue>
    </source>
</reference>
<dbReference type="Proteomes" id="UP000811609">
    <property type="component" value="Chromosome 8"/>
</dbReference>
<proteinExistence type="predicted"/>
<dbReference type="EMBL" id="CM031816">
    <property type="protein sequence ID" value="KAG6643689.1"/>
    <property type="molecule type" value="Genomic_DNA"/>
</dbReference>
<gene>
    <name evidence="3" type="ORF">CIPAW_08G003800</name>
</gene>
<dbReference type="InterPro" id="IPR050796">
    <property type="entry name" value="SCF_F-box_component"/>
</dbReference>
<evidence type="ECO:0000256" key="1">
    <source>
        <dbReference type="SAM" id="MobiDB-lite"/>
    </source>
</evidence>
<dbReference type="Pfam" id="PF00646">
    <property type="entry name" value="F-box"/>
    <property type="match status" value="1"/>
</dbReference>
<sequence>MEDPSMNTCNKEVKKEGTTAKSGNKNAKLLRLVEERALSMEKKKKQHGSLVPFVPQDCISNILVRLPLDSLQKSRFVCKPWYTIINSPLFIDAHLGRSESVLIFLSSSKRESLYPFPMESIPPEKPNTISVEEKCLQTECTPVFGLLNISPNLKSYIQCLEINGGKSKIREYNISCLGSIRATCNGLILLDNKLKKGLIVMNPVTRKLTALPLGTLFSPHNESYGIALNSATGEYKVIHLFRDELGFIGCEILILGTKLWRGANGPSFGHVSWFGYMPVSAIGALHWIPHVDRSDYIVSMDVNEEKFHTTPLPKSCRTHDRVVEMGGFLSFVTHEGVKQIDIWVLKGLSESWTKQYCITKGCKMDMVPLFSLRIKGDMIFKRDKDGSLYAYDFQRQVMAKVEMEKGCFPLSCLFLPHVNSLVSWSNRERGQDA</sequence>
<protein>
    <recommendedName>
        <fullName evidence="2">F-box domain-containing protein</fullName>
    </recommendedName>
</protein>
<feature type="compositionally biased region" description="Polar residues" evidence="1">
    <location>
        <begin position="1"/>
        <end position="10"/>
    </location>
</feature>
<dbReference type="NCBIfam" id="TIGR01640">
    <property type="entry name" value="F_box_assoc_1"/>
    <property type="match status" value="1"/>
</dbReference>
<feature type="region of interest" description="Disordered" evidence="1">
    <location>
        <begin position="1"/>
        <end position="24"/>
    </location>
</feature>
<dbReference type="SMART" id="SM00256">
    <property type="entry name" value="FBOX"/>
    <property type="match status" value="1"/>
</dbReference>
<accession>A0A8T1PH37</accession>
<evidence type="ECO:0000313" key="3">
    <source>
        <dbReference type="EMBL" id="KAG6643689.1"/>
    </source>
</evidence>
<organism evidence="3 4">
    <name type="scientific">Carya illinoinensis</name>
    <name type="common">Pecan</name>
    <dbReference type="NCBI Taxonomy" id="32201"/>
    <lineage>
        <taxon>Eukaryota</taxon>
        <taxon>Viridiplantae</taxon>
        <taxon>Streptophyta</taxon>
        <taxon>Embryophyta</taxon>
        <taxon>Tracheophyta</taxon>
        <taxon>Spermatophyta</taxon>
        <taxon>Magnoliopsida</taxon>
        <taxon>eudicotyledons</taxon>
        <taxon>Gunneridae</taxon>
        <taxon>Pentapetalae</taxon>
        <taxon>rosids</taxon>
        <taxon>fabids</taxon>
        <taxon>Fagales</taxon>
        <taxon>Juglandaceae</taxon>
        <taxon>Carya</taxon>
    </lineage>
</organism>
<evidence type="ECO:0000313" key="4">
    <source>
        <dbReference type="Proteomes" id="UP000811609"/>
    </source>
</evidence>
<dbReference type="Pfam" id="PF08268">
    <property type="entry name" value="FBA_3"/>
    <property type="match status" value="1"/>
</dbReference>
<feature type="domain" description="F-box" evidence="2">
    <location>
        <begin position="54"/>
        <end position="93"/>
    </location>
</feature>
<dbReference type="InterPro" id="IPR013187">
    <property type="entry name" value="F-box-assoc_dom_typ3"/>
</dbReference>
<dbReference type="AlphaFoldDB" id="A0A8T1PH37"/>
<name>A0A8T1PH37_CARIL</name>
<dbReference type="InterPro" id="IPR001810">
    <property type="entry name" value="F-box_dom"/>
</dbReference>
<dbReference type="PANTHER" id="PTHR31672">
    <property type="entry name" value="BNACNNG10540D PROTEIN"/>
    <property type="match status" value="1"/>
</dbReference>